<dbReference type="Gene3D" id="1.10.510.10">
    <property type="entry name" value="Transferase(Phosphotransferase) domain 1"/>
    <property type="match status" value="1"/>
</dbReference>
<dbReference type="InterPro" id="IPR045270">
    <property type="entry name" value="STKc_AGC"/>
</dbReference>
<dbReference type="EMBL" id="JBCLYO010000013">
    <property type="protein sequence ID" value="KAL0083788.1"/>
    <property type="molecule type" value="Genomic_DNA"/>
</dbReference>
<keyword evidence="1 7" id="KW-0723">Serine/threonine-protein kinase</keyword>
<dbReference type="InterPro" id="IPR000719">
    <property type="entry name" value="Prot_kinase_dom"/>
</dbReference>
<dbReference type="InterPro" id="IPR011009">
    <property type="entry name" value="Kinase-like_dom_sf"/>
</dbReference>
<dbReference type="InterPro" id="IPR000961">
    <property type="entry name" value="AGC-kinase_C"/>
</dbReference>
<sequence>MGATCCKYEQSSRAREEVDLNHFHLLRAIGKGAFGKVRMIQHKRTKRYYALKYIRKDTCIHKKAVKHVIAERHMLENINYSLVVNMHYAFQDDENLFMALDLMPGGDLRFLLENIGTLSELEVRFQVAEIALCLDYLHQQRIAHRDVKPENILLDQHGHAHLSDFNIATRFDQYSPLQWSVAGSPAYMAPEILSKKGYSTSVDWWSLGVVAYELLFGKRPFDGPSHESLTESIVHHPLTFPKHANRVVSDNCLDVLTKLLEKSPFHRLGCGSDGFERLKEHPWFNGLDWSLLEQKRAKPPYQPESCRFLTRMYEDSSIDQDPLTHKHVFPANWSNSELPVTEEARWRQCMEEEFLSYNHTFLSTKQVDVGIKALWGKYGLVKQFEDFEEHDYETTPNTDEGQEARLLIEQHKRKPGKYQTTRDKLSSVTGTPKTIQQIEY</sequence>
<gene>
    <name evidence="11" type="ORF">J3Q64DRAFT_1850012</name>
</gene>
<dbReference type="Pfam" id="PF00069">
    <property type="entry name" value="Pkinase"/>
    <property type="match status" value="1"/>
</dbReference>
<keyword evidence="3 6" id="KW-0547">Nucleotide-binding</keyword>
<dbReference type="InterPro" id="IPR017441">
    <property type="entry name" value="Protein_kinase_ATP_BS"/>
</dbReference>
<reference evidence="11 12" key="1">
    <citation type="submission" date="2024-04" db="EMBL/GenBank/DDBJ databases">
        <title>Symmetric and asymmetric DNA N6-adenine methylation regulates different biological responses in Mucorales.</title>
        <authorList>
            <consortium name="Lawrence Berkeley National Laboratory"/>
            <person name="Lax C."/>
            <person name="Mondo S.J."/>
            <person name="Osorio-Concepcion M."/>
            <person name="Muszewska A."/>
            <person name="Corrochano-Luque M."/>
            <person name="Gutierrez G."/>
            <person name="Riley R."/>
            <person name="Lipzen A."/>
            <person name="Guo J."/>
            <person name="Hundley H."/>
            <person name="Amirebrahimi M."/>
            <person name="Ng V."/>
            <person name="Lorenzo-Gutierrez D."/>
            <person name="Binder U."/>
            <person name="Yang J."/>
            <person name="Song Y."/>
            <person name="Canovas D."/>
            <person name="Navarro E."/>
            <person name="Freitag M."/>
            <person name="Gabaldon T."/>
            <person name="Grigoriev I.V."/>
            <person name="Corrochano L.M."/>
            <person name="Nicolas F.E."/>
            <person name="Garre V."/>
        </authorList>
    </citation>
    <scope>NUCLEOTIDE SEQUENCE [LARGE SCALE GENOMIC DNA]</scope>
    <source>
        <strain evidence="11 12">L51</strain>
    </source>
</reference>
<evidence type="ECO:0000256" key="2">
    <source>
        <dbReference type="ARBA" id="ARBA00022679"/>
    </source>
</evidence>
<accession>A0ABR3AW09</accession>
<comment type="caution">
    <text evidence="11">The sequence shown here is derived from an EMBL/GenBank/DDBJ whole genome shotgun (WGS) entry which is preliminary data.</text>
</comment>
<evidence type="ECO:0000256" key="7">
    <source>
        <dbReference type="RuleBase" id="RU000304"/>
    </source>
</evidence>
<dbReference type="InterPro" id="IPR008271">
    <property type="entry name" value="Ser/Thr_kinase_AS"/>
</dbReference>
<feature type="domain" description="Protein kinase" evidence="9">
    <location>
        <begin position="23"/>
        <end position="284"/>
    </location>
</feature>
<dbReference type="Gene3D" id="3.30.200.20">
    <property type="entry name" value="Phosphorylase Kinase, domain 1"/>
    <property type="match status" value="1"/>
</dbReference>
<evidence type="ECO:0000256" key="1">
    <source>
        <dbReference type="ARBA" id="ARBA00022527"/>
    </source>
</evidence>
<dbReference type="PROSITE" id="PS50011">
    <property type="entry name" value="PROTEIN_KINASE_DOM"/>
    <property type="match status" value="1"/>
</dbReference>
<feature type="binding site" evidence="6">
    <location>
        <position position="56"/>
    </location>
    <ligand>
        <name>ATP</name>
        <dbReference type="ChEBI" id="CHEBI:30616"/>
    </ligand>
</feature>
<dbReference type="Proteomes" id="UP001448207">
    <property type="component" value="Unassembled WGS sequence"/>
</dbReference>
<keyword evidence="12" id="KW-1185">Reference proteome</keyword>
<evidence type="ECO:0000313" key="12">
    <source>
        <dbReference type="Proteomes" id="UP001448207"/>
    </source>
</evidence>
<protein>
    <submittedName>
        <fullName evidence="11">Kinase-like protein</fullName>
    </submittedName>
</protein>
<keyword evidence="4" id="KW-0418">Kinase</keyword>
<evidence type="ECO:0000256" key="3">
    <source>
        <dbReference type="ARBA" id="ARBA00022741"/>
    </source>
</evidence>
<keyword evidence="2" id="KW-0808">Transferase</keyword>
<evidence type="ECO:0000256" key="5">
    <source>
        <dbReference type="ARBA" id="ARBA00022840"/>
    </source>
</evidence>
<dbReference type="PANTHER" id="PTHR24355">
    <property type="entry name" value="G PROTEIN-COUPLED RECEPTOR KINASE/RIBOSOMAL PROTEIN S6 KINASE"/>
    <property type="match status" value="1"/>
</dbReference>
<evidence type="ECO:0000259" key="9">
    <source>
        <dbReference type="PROSITE" id="PS50011"/>
    </source>
</evidence>
<proteinExistence type="inferred from homology"/>
<evidence type="ECO:0000256" key="6">
    <source>
        <dbReference type="PROSITE-ProRule" id="PRU10141"/>
    </source>
</evidence>
<organism evidence="11 12">
    <name type="scientific">Phycomyces blakesleeanus</name>
    <dbReference type="NCBI Taxonomy" id="4837"/>
    <lineage>
        <taxon>Eukaryota</taxon>
        <taxon>Fungi</taxon>
        <taxon>Fungi incertae sedis</taxon>
        <taxon>Mucoromycota</taxon>
        <taxon>Mucoromycotina</taxon>
        <taxon>Mucoromycetes</taxon>
        <taxon>Mucorales</taxon>
        <taxon>Phycomycetaceae</taxon>
        <taxon>Phycomyces</taxon>
    </lineage>
</organism>
<dbReference type="PROSITE" id="PS51285">
    <property type="entry name" value="AGC_KINASE_CTER"/>
    <property type="match status" value="1"/>
</dbReference>
<dbReference type="PROSITE" id="PS00108">
    <property type="entry name" value="PROTEIN_KINASE_ST"/>
    <property type="match status" value="1"/>
</dbReference>
<evidence type="ECO:0000313" key="11">
    <source>
        <dbReference type="EMBL" id="KAL0083788.1"/>
    </source>
</evidence>
<name>A0ABR3AW09_PHYBL</name>
<dbReference type="PROSITE" id="PS00107">
    <property type="entry name" value="PROTEIN_KINASE_ATP"/>
    <property type="match status" value="1"/>
</dbReference>
<evidence type="ECO:0000259" key="10">
    <source>
        <dbReference type="PROSITE" id="PS51285"/>
    </source>
</evidence>
<comment type="similarity">
    <text evidence="7">Belongs to the protein kinase superfamily.</text>
</comment>
<dbReference type="SMART" id="SM00220">
    <property type="entry name" value="S_TKc"/>
    <property type="match status" value="1"/>
</dbReference>
<evidence type="ECO:0000256" key="4">
    <source>
        <dbReference type="ARBA" id="ARBA00022777"/>
    </source>
</evidence>
<feature type="domain" description="AGC-kinase C-terminal" evidence="10">
    <location>
        <begin position="285"/>
        <end position="369"/>
    </location>
</feature>
<feature type="region of interest" description="Disordered" evidence="8">
    <location>
        <begin position="411"/>
        <end position="431"/>
    </location>
</feature>
<evidence type="ECO:0000256" key="8">
    <source>
        <dbReference type="SAM" id="MobiDB-lite"/>
    </source>
</evidence>
<dbReference type="PANTHER" id="PTHR24355:SF30">
    <property type="entry name" value="SERINE_THREONINE-PROTEIN KINASE 32B ISOFORM X1"/>
    <property type="match status" value="1"/>
</dbReference>
<dbReference type="CDD" id="cd05123">
    <property type="entry name" value="STKc_AGC"/>
    <property type="match status" value="1"/>
</dbReference>
<dbReference type="SUPFAM" id="SSF56112">
    <property type="entry name" value="Protein kinase-like (PK-like)"/>
    <property type="match status" value="1"/>
</dbReference>
<keyword evidence="5 6" id="KW-0067">ATP-binding</keyword>